<keyword evidence="2" id="KW-1185">Reference proteome</keyword>
<evidence type="ECO:0000313" key="2">
    <source>
        <dbReference type="Proteomes" id="UP001501417"/>
    </source>
</evidence>
<accession>A0ABP8RG56</accession>
<dbReference type="EMBL" id="BAABGF010000017">
    <property type="protein sequence ID" value="GAA4537349.1"/>
    <property type="molecule type" value="Genomic_DNA"/>
</dbReference>
<proteinExistence type="predicted"/>
<protein>
    <recommendedName>
        <fullName evidence="3">Transposase</fullName>
    </recommendedName>
</protein>
<evidence type="ECO:0000313" key="1">
    <source>
        <dbReference type="EMBL" id="GAA4537349.1"/>
    </source>
</evidence>
<organism evidence="1 2">
    <name type="scientific">Mycobacterium paraffinicum</name>
    <dbReference type="NCBI Taxonomy" id="53378"/>
    <lineage>
        <taxon>Bacteria</taxon>
        <taxon>Bacillati</taxon>
        <taxon>Actinomycetota</taxon>
        <taxon>Actinomycetes</taxon>
        <taxon>Mycobacteriales</taxon>
        <taxon>Mycobacteriaceae</taxon>
        <taxon>Mycobacterium</taxon>
    </lineage>
</organism>
<name>A0ABP8RG56_9MYCO</name>
<dbReference type="Proteomes" id="UP001501417">
    <property type="component" value="Unassembled WGS sequence"/>
</dbReference>
<sequence>MASVDVFEAVGEPGRCQGTWSQPAARVGEATDIDRGDAGHRSHAQQCAPSCHCVGTGAGGLDIGPRVVLLATITGLHADRPSAFVQARRPGWDTNSVEAIHAWANAKRNFWRGRRTHSQDVAPGPFVHSFWVWFAACHTIE</sequence>
<gene>
    <name evidence="1" type="ORF">GCM10023161_14130</name>
</gene>
<reference evidence="2" key="1">
    <citation type="journal article" date="2019" name="Int. J. Syst. Evol. Microbiol.">
        <title>The Global Catalogue of Microorganisms (GCM) 10K type strain sequencing project: providing services to taxonomists for standard genome sequencing and annotation.</title>
        <authorList>
            <consortium name="The Broad Institute Genomics Platform"/>
            <consortium name="The Broad Institute Genome Sequencing Center for Infectious Disease"/>
            <person name="Wu L."/>
            <person name="Ma J."/>
        </authorList>
    </citation>
    <scope>NUCLEOTIDE SEQUENCE [LARGE SCALE GENOMIC DNA]</scope>
    <source>
        <strain evidence="2">JCM 17782</strain>
    </source>
</reference>
<evidence type="ECO:0008006" key="3">
    <source>
        <dbReference type="Google" id="ProtNLM"/>
    </source>
</evidence>
<comment type="caution">
    <text evidence="1">The sequence shown here is derived from an EMBL/GenBank/DDBJ whole genome shotgun (WGS) entry which is preliminary data.</text>
</comment>